<feature type="domain" description="SpoVT-AbrB" evidence="1">
    <location>
        <begin position="4"/>
        <end position="49"/>
    </location>
</feature>
<dbReference type="PANTHER" id="PTHR34860">
    <property type="entry name" value="REPRESSOR-LIKE PROTEIN SSO7C3"/>
    <property type="match status" value="1"/>
</dbReference>
<dbReference type="InterPro" id="IPR007159">
    <property type="entry name" value="SpoVT-AbrB_dom"/>
</dbReference>
<dbReference type="PANTHER" id="PTHR34860:SF6">
    <property type="entry name" value="REPRESSOR-LIKE PROTEIN SSO7C3"/>
    <property type="match status" value="1"/>
</dbReference>
<evidence type="ECO:0000259" key="1">
    <source>
        <dbReference type="SMART" id="SM00966"/>
    </source>
</evidence>
<organism evidence="3 4">
    <name type="scientific">Vulcanisaeta souniana JCM 11219</name>
    <dbReference type="NCBI Taxonomy" id="1293586"/>
    <lineage>
        <taxon>Archaea</taxon>
        <taxon>Thermoproteota</taxon>
        <taxon>Thermoprotei</taxon>
        <taxon>Thermoproteales</taxon>
        <taxon>Thermoproteaceae</taxon>
        <taxon>Vulcanisaeta</taxon>
    </lineage>
</organism>
<dbReference type="SMART" id="SM00966">
    <property type="entry name" value="SpoVT_AbrB"/>
    <property type="match status" value="1"/>
</dbReference>
<reference evidence="5" key="3">
    <citation type="submission" date="2022-09" db="EMBL/GenBank/DDBJ databases">
        <title>Complete genome sequence of Vulcanisaeta souniana.</title>
        <authorList>
            <person name="Kato S."/>
            <person name="Itoh T."/>
            <person name="Ohkuma M."/>
        </authorList>
    </citation>
    <scope>NUCLEOTIDE SEQUENCE [LARGE SCALE GENOMIC DNA]</scope>
    <source>
        <strain evidence="5">JCM 11219</strain>
    </source>
</reference>
<dbReference type="GO" id="GO:0003677">
    <property type="term" value="F:DNA binding"/>
    <property type="evidence" value="ECO:0007669"/>
    <property type="project" value="InterPro"/>
</dbReference>
<proteinExistence type="predicted"/>
<dbReference type="RefSeq" id="WP_054843841.1">
    <property type="nucleotide sequence ID" value="NZ_AP026830.1"/>
</dbReference>
<dbReference type="EMBL" id="AP026830">
    <property type="protein sequence ID" value="BDR92451.1"/>
    <property type="molecule type" value="Genomic_DNA"/>
</dbReference>
<protein>
    <submittedName>
        <fullName evidence="3">AbrB family transcriptional regulator</fullName>
    </submittedName>
</protein>
<dbReference type="Proteomes" id="UP001060771">
    <property type="component" value="Chromosome"/>
</dbReference>
<dbReference type="OrthoDB" id="30861at2157"/>
<dbReference type="NCBIfam" id="TIGR01439">
    <property type="entry name" value="lp_hng_hel_AbrB"/>
    <property type="match status" value="1"/>
</dbReference>
<dbReference type="AlphaFoldDB" id="A0A830E0T8"/>
<dbReference type="Pfam" id="PF04014">
    <property type="entry name" value="MazE_antitoxin"/>
    <property type="match status" value="1"/>
</dbReference>
<reference evidence="2" key="4">
    <citation type="journal article" date="2023" name="Microbiol. Resour. Announc.">
        <title>Complete Genome Sequence of Vulcanisaeta souniana Strain IC-059, a Hyperthermophilic Archaeon Isolated from Hot Spring Water in Japan.</title>
        <authorList>
            <person name="Kato S."/>
            <person name="Itoh T."/>
            <person name="Wu L."/>
            <person name="Ma J."/>
            <person name="Ohkuma M."/>
        </authorList>
    </citation>
    <scope>NUCLEOTIDE SEQUENCE</scope>
    <source>
        <strain evidence="2">JCM 11219</strain>
    </source>
</reference>
<dbReference type="Proteomes" id="UP000657075">
    <property type="component" value="Unassembled WGS sequence"/>
</dbReference>
<accession>A0A830E0T8</accession>
<evidence type="ECO:0000313" key="3">
    <source>
        <dbReference type="EMBL" id="GGI75634.1"/>
    </source>
</evidence>
<dbReference type="InterPro" id="IPR052975">
    <property type="entry name" value="Repressor-like_regulatory"/>
</dbReference>
<sequence length="77" mass="8840">MEKVKVTRHYQITIPAGIRERLGIKEGNVLIVYVEDDKIVFRKLSDNRKRLTFGRKLTLEDIEAGIERGVLNNGSDN</sequence>
<dbReference type="InterPro" id="IPR037914">
    <property type="entry name" value="SpoVT-AbrB_sf"/>
</dbReference>
<dbReference type="GeneID" id="76207093"/>
<name>A0A830E0T8_9CREN</name>
<reference evidence="3" key="1">
    <citation type="journal article" date="2014" name="Int. J. Syst. Evol. Microbiol.">
        <title>Complete genome sequence of Corynebacterium casei LMG S-19264T (=DSM 44701T), isolated from a smear-ripened cheese.</title>
        <authorList>
            <consortium name="US DOE Joint Genome Institute (JGI-PGF)"/>
            <person name="Walter F."/>
            <person name="Albersmeier A."/>
            <person name="Kalinowski J."/>
            <person name="Ruckert C."/>
        </authorList>
    </citation>
    <scope>NUCLEOTIDE SEQUENCE</scope>
    <source>
        <strain evidence="3">JCM 11219</strain>
    </source>
</reference>
<dbReference type="EMBL" id="BMNM01000003">
    <property type="protein sequence ID" value="GGI75634.1"/>
    <property type="molecule type" value="Genomic_DNA"/>
</dbReference>
<evidence type="ECO:0000313" key="2">
    <source>
        <dbReference type="EMBL" id="BDR92451.1"/>
    </source>
</evidence>
<evidence type="ECO:0000313" key="4">
    <source>
        <dbReference type="Proteomes" id="UP000657075"/>
    </source>
</evidence>
<dbReference type="Gene3D" id="2.10.260.10">
    <property type="match status" value="1"/>
</dbReference>
<evidence type="ECO:0000313" key="5">
    <source>
        <dbReference type="Proteomes" id="UP001060771"/>
    </source>
</evidence>
<gene>
    <name evidence="3" type="ORF">GCM10007112_10530</name>
    <name evidence="2" type="ORF">Vsou_15440</name>
</gene>
<dbReference type="SUPFAM" id="SSF89447">
    <property type="entry name" value="AbrB/MazE/MraZ-like"/>
    <property type="match status" value="1"/>
</dbReference>
<reference evidence="3" key="2">
    <citation type="submission" date="2020-09" db="EMBL/GenBank/DDBJ databases">
        <authorList>
            <person name="Sun Q."/>
            <person name="Ohkuma M."/>
        </authorList>
    </citation>
    <scope>NUCLEOTIDE SEQUENCE</scope>
    <source>
        <strain evidence="3">JCM 11219</strain>
    </source>
</reference>
<keyword evidence="5" id="KW-1185">Reference proteome</keyword>